<dbReference type="AlphaFoldDB" id="A0A1W9S0R5"/>
<gene>
    <name evidence="1" type="ORF">B6D57_03450</name>
</gene>
<evidence type="ECO:0000313" key="2">
    <source>
        <dbReference type="Proteomes" id="UP000192611"/>
    </source>
</evidence>
<name>A0A1W9S0R5_9BACT</name>
<dbReference type="EMBL" id="NATQ01000061">
    <property type="protein sequence ID" value="OQX90384.1"/>
    <property type="molecule type" value="Genomic_DNA"/>
</dbReference>
<sequence length="107" mass="12872">MILMGEWDEDWKKLKCPYCGHLFLPRVYSNLVVKQCPMCHRYFLLPREVVVMIVRNPKNTKVVREYVKKLGWLVDDMSDEELRSYLIEKIEDARIMWDARGWFSVSS</sequence>
<accession>A0A1W9S0R5</accession>
<comment type="caution">
    <text evidence="1">The sequence shown here is derived from an EMBL/GenBank/DDBJ whole genome shotgun (WGS) entry which is preliminary data.</text>
</comment>
<evidence type="ECO:0000313" key="1">
    <source>
        <dbReference type="EMBL" id="OQX90384.1"/>
    </source>
</evidence>
<proteinExistence type="predicted"/>
<reference evidence="2" key="1">
    <citation type="submission" date="2017-03" db="EMBL/GenBank/DDBJ databases">
        <title>Novel pathways for hydrocarbon cycling and metabolic interdependencies in hydrothermal sediment communities.</title>
        <authorList>
            <person name="Dombrowski N."/>
            <person name="Seitz K."/>
            <person name="Teske A."/>
            <person name="Baker B."/>
        </authorList>
    </citation>
    <scope>NUCLEOTIDE SEQUENCE [LARGE SCALE GENOMIC DNA]</scope>
</reference>
<organism evidence="1 2">
    <name type="scientific">Candidatus Coatesbacteria bacterium 4484_99</name>
    <dbReference type="NCBI Taxonomy" id="1970774"/>
    <lineage>
        <taxon>Bacteria</taxon>
        <taxon>Candidatus Coatesiibacteriota</taxon>
    </lineage>
</organism>
<protein>
    <submittedName>
        <fullName evidence="1">Uncharacterized protein</fullName>
    </submittedName>
</protein>
<dbReference type="Proteomes" id="UP000192611">
    <property type="component" value="Unassembled WGS sequence"/>
</dbReference>